<evidence type="ECO:0000256" key="1">
    <source>
        <dbReference type="ARBA" id="ARBA00022553"/>
    </source>
</evidence>
<keyword evidence="3" id="KW-0677">Repeat</keyword>
<dbReference type="EMBL" id="CAJFCJ010000007">
    <property type="protein sequence ID" value="CAD5117657.1"/>
    <property type="molecule type" value="Genomic_DNA"/>
</dbReference>
<feature type="region of interest" description="Disordered" evidence="6">
    <location>
        <begin position="244"/>
        <end position="277"/>
    </location>
</feature>
<dbReference type="InterPro" id="IPR035979">
    <property type="entry name" value="RBD_domain_sf"/>
</dbReference>
<feature type="region of interest" description="Disordered" evidence="6">
    <location>
        <begin position="196"/>
        <end position="230"/>
    </location>
</feature>
<dbReference type="Gene3D" id="3.30.70.330">
    <property type="match status" value="3"/>
</dbReference>
<evidence type="ECO:0000256" key="5">
    <source>
        <dbReference type="PROSITE-ProRule" id="PRU00176"/>
    </source>
</evidence>
<keyword evidence="9" id="KW-1185">Reference proteome</keyword>
<dbReference type="InterPro" id="IPR012677">
    <property type="entry name" value="Nucleotide-bd_a/b_plait_sf"/>
</dbReference>
<dbReference type="SUPFAM" id="SSF54928">
    <property type="entry name" value="RNA-binding domain, RBD"/>
    <property type="match status" value="3"/>
</dbReference>
<dbReference type="Pfam" id="PF00076">
    <property type="entry name" value="RRM_1"/>
    <property type="match status" value="3"/>
</dbReference>
<dbReference type="FunFam" id="3.30.70.330:FF:000131">
    <property type="entry name" value="Heterogeneous nuclear ribonucleoprotein h3 isoform"/>
    <property type="match status" value="1"/>
</dbReference>
<accession>A0A7I8VPL2</accession>
<reference evidence="8 9" key="1">
    <citation type="submission" date="2020-08" db="EMBL/GenBank/DDBJ databases">
        <authorList>
            <person name="Hejnol A."/>
        </authorList>
    </citation>
    <scope>NUCLEOTIDE SEQUENCE [LARGE SCALE GENOMIC DNA]</scope>
</reference>
<evidence type="ECO:0000256" key="6">
    <source>
        <dbReference type="SAM" id="MobiDB-lite"/>
    </source>
</evidence>
<evidence type="ECO:0000313" key="8">
    <source>
        <dbReference type="EMBL" id="CAD5117657.1"/>
    </source>
</evidence>
<evidence type="ECO:0000256" key="4">
    <source>
        <dbReference type="ARBA" id="ARBA00022884"/>
    </source>
</evidence>
<dbReference type="CDD" id="cd12503">
    <property type="entry name" value="RRM1_hnRNPH_GRSF1_like"/>
    <property type="match status" value="1"/>
</dbReference>
<evidence type="ECO:0000313" key="9">
    <source>
        <dbReference type="Proteomes" id="UP000549394"/>
    </source>
</evidence>
<name>A0A7I8VPL2_9ANNE</name>
<dbReference type="GO" id="GO:0003723">
    <property type="term" value="F:RNA binding"/>
    <property type="evidence" value="ECO:0007669"/>
    <property type="project" value="UniProtKB-UniRule"/>
</dbReference>
<organism evidence="8 9">
    <name type="scientific">Dimorphilus gyrociliatus</name>
    <dbReference type="NCBI Taxonomy" id="2664684"/>
    <lineage>
        <taxon>Eukaryota</taxon>
        <taxon>Metazoa</taxon>
        <taxon>Spiralia</taxon>
        <taxon>Lophotrochozoa</taxon>
        <taxon>Annelida</taxon>
        <taxon>Polychaeta</taxon>
        <taxon>Polychaeta incertae sedis</taxon>
        <taxon>Dinophilidae</taxon>
        <taxon>Dimorphilus</taxon>
    </lineage>
</organism>
<proteinExistence type="predicted"/>
<keyword evidence="2" id="KW-0507">mRNA processing</keyword>
<keyword evidence="4 5" id="KW-0694">RNA-binding</keyword>
<dbReference type="AlphaFoldDB" id="A0A7I8VPL2"/>
<dbReference type="GO" id="GO:0006397">
    <property type="term" value="P:mRNA processing"/>
    <property type="evidence" value="ECO:0007669"/>
    <property type="project" value="UniProtKB-KW"/>
</dbReference>
<sequence>MKTNDDEGYVIRVRGLPWSATEDDVRNFFEDAACDITENGIHFTYVRDGRPSGECYIEFTNEDSLNKALAKDKEHLGKRYVEIFKSKRQEMEWVVKRSGLSGQQGADAVVRLRGLPFGCSKEEIAHFFSGLEIVPNGITLLHDGQGRSTGDGYVQFASASLAEQALSKHTETIGHRYIEIFKSSLVELRSVLNSHNRRTQPGFRPGPYDRNERYSGYGGGRGGGGGRRNVRGFNEEYDDYYEYGRSRRQPGGGYGGGRNKNYYNNRGGSGDYTSSTGHSVHMRGLPFSATEEDIMHFFRPSQPIKITIHYNADGRASGEADVDFASHHEAEESLRKDRAAMQHRYIELFLKSTPGGRPQHNPPYSGDHHSGVGPMQNFAASNQVGTMGNPNYTPF</sequence>
<dbReference type="OrthoDB" id="431068at2759"/>
<feature type="domain" description="RRM" evidence="7">
    <location>
        <begin position="278"/>
        <end position="358"/>
    </location>
</feature>
<evidence type="ECO:0000256" key="3">
    <source>
        <dbReference type="ARBA" id="ARBA00022737"/>
    </source>
</evidence>
<comment type="caution">
    <text evidence="8">The sequence shown here is derived from an EMBL/GenBank/DDBJ whole genome shotgun (WGS) entry which is preliminary data.</text>
</comment>
<dbReference type="PANTHER" id="PTHR13976">
    <property type="entry name" value="HETEROGENEOUS NUCLEAR RIBONUCLEOPROTEIN-RELATED"/>
    <property type="match status" value="1"/>
</dbReference>
<feature type="domain" description="RRM" evidence="7">
    <location>
        <begin position="9"/>
        <end position="88"/>
    </location>
</feature>
<keyword evidence="1" id="KW-0597">Phosphoprotein</keyword>
<evidence type="ECO:0000256" key="2">
    <source>
        <dbReference type="ARBA" id="ARBA00022664"/>
    </source>
</evidence>
<feature type="compositionally biased region" description="Gly residues" evidence="6">
    <location>
        <begin position="216"/>
        <end position="227"/>
    </location>
</feature>
<dbReference type="InterPro" id="IPR050666">
    <property type="entry name" value="ESRP"/>
</dbReference>
<protein>
    <submittedName>
        <fullName evidence="8">DgyrCDS6410</fullName>
    </submittedName>
</protein>
<dbReference type="InterPro" id="IPR000504">
    <property type="entry name" value="RRM_dom"/>
</dbReference>
<dbReference type="PROSITE" id="PS50102">
    <property type="entry name" value="RRM"/>
    <property type="match status" value="2"/>
</dbReference>
<dbReference type="SMART" id="SM00360">
    <property type="entry name" value="RRM"/>
    <property type="match status" value="3"/>
</dbReference>
<evidence type="ECO:0000259" key="7">
    <source>
        <dbReference type="PROSITE" id="PS50102"/>
    </source>
</evidence>
<dbReference type="Proteomes" id="UP000549394">
    <property type="component" value="Unassembled WGS sequence"/>
</dbReference>
<gene>
    <name evidence="8" type="ORF">DGYR_LOCUS6162</name>
</gene>